<protein>
    <submittedName>
        <fullName evidence="1">Uncharacterized protein</fullName>
    </submittedName>
</protein>
<gene>
    <name evidence="1" type="ORF">Rsub_13282</name>
</gene>
<evidence type="ECO:0000313" key="2">
    <source>
        <dbReference type="Proteomes" id="UP000247498"/>
    </source>
</evidence>
<dbReference type="InParanoid" id="A0A2V0PL70"/>
<reference evidence="1 2" key="1">
    <citation type="journal article" date="2018" name="Sci. Rep.">
        <title>Raphidocelis subcapitata (=Pseudokirchneriella subcapitata) provides an insight into genome evolution and environmental adaptations in the Sphaeropleales.</title>
        <authorList>
            <person name="Suzuki S."/>
            <person name="Yamaguchi H."/>
            <person name="Nakajima N."/>
            <person name="Kawachi M."/>
        </authorList>
    </citation>
    <scope>NUCLEOTIDE SEQUENCE [LARGE SCALE GENOMIC DNA]</scope>
    <source>
        <strain evidence="1 2">NIES-35</strain>
    </source>
</reference>
<evidence type="ECO:0000313" key="1">
    <source>
        <dbReference type="EMBL" id="GBG00512.1"/>
    </source>
</evidence>
<sequence>MQPMFQALYSPDDTLSALAGGHMPPSNATSRNVVWHLRVSDVRLHANDTRFYTNLLNGLNAAAAAAGVSLAHFVVYGDKDIPDRTSDQPPPGFEFLRALIPGAVYLSSSRPEVDLHRMCSADVLVGSGSSFPIMAATVGPQRLAYIEE</sequence>
<name>A0A2V0PL70_9CHLO</name>
<organism evidence="1 2">
    <name type="scientific">Raphidocelis subcapitata</name>
    <dbReference type="NCBI Taxonomy" id="307507"/>
    <lineage>
        <taxon>Eukaryota</taxon>
        <taxon>Viridiplantae</taxon>
        <taxon>Chlorophyta</taxon>
        <taxon>core chlorophytes</taxon>
        <taxon>Chlorophyceae</taxon>
        <taxon>CS clade</taxon>
        <taxon>Sphaeropleales</taxon>
        <taxon>Selenastraceae</taxon>
        <taxon>Raphidocelis</taxon>
    </lineage>
</organism>
<dbReference type="Proteomes" id="UP000247498">
    <property type="component" value="Unassembled WGS sequence"/>
</dbReference>
<dbReference type="EMBL" id="BDRX01000235">
    <property type="protein sequence ID" value="GBG00512.1"/>
    <property type="molecule type" value="Genomic_DNA"/>
</dbReference>
<accession>A0A2V0PL70</accession>
<dbReference type="AlphaFoldDB" id="A0A2V0PL70"/>
<proteinExistence type="predicted"/>
<comment type="caution">
    <text evidence="1">The sequence shown here is derived from an EMBL/GenBank/DDBJ whole genome shotgun (WGS) entry which is preliminary data.</text>
</comment>
<keyword evidence="2" id="KW-1185">Reference proteome</keyword>